<evidence type="ECO:0000256" key="4">
    <source>
        <dbReference type="ARBA" id="ARBA00023172"/>
    </source>
</evidence>
<keyword evidence="6" id="KW-1133">Transmembrane helix</keyword>
<feature type="coiled-coil region" evidence="5">
    <location>
        <begin position="36"/>
        <end position="94"/>
    </location>
</feature>
<dbReference type="EMBL" id="CP090958">
    <property type="protein sequence ID" value="WGW10647.1"/>
    <property type="molecule type" value="Genomic_DNA"/>
</dbReference>
<dbReference type="Proteomes" id="UP001209083">
    <property type="component" value="Chromosome"/>
</dbReference>
<evidence type="ECO:0000256" key="1">
    <source>
        <dbReference type="ARBA" id="ARBA00003416"/>
    </source>
</evidence>
<keyword evidence="3 5" id="KW-0175">Coiled coil</keyword>
<keyword evidence="4" id="KW-0233">DNA recombination</keyword>
<dbReference type="PANTHER" id="PTHR30563">
    <property type="entry name" value="DNA RECOMBINATION PROTEIN RMUC"/>
    <property type="match status" value="1"/>
</dbReference>
<evidence type="ECO:0000313" key="7">
    <source>
        <dbReference type="EMBL" id="WGW10647.1"/>
    </source>
</evidence>
<evidence type="ECO:0000313" key="8">
    <source>
        <dbReference type="Proteomes" id="UP001209083"/>
    </source>
</evidence>
<sequence length="380" mass="40899">MNTWNAVAVVVAVVVALIVGGVLGWLLAKVTTRADRIAAETERNMLRERVQDLEADAGLTTELAAMLGPLAHSVQRVEHQVQTLERDRTEQYARLDTQLATVAASGEALRSTTAQLVGSLRASTSRGSWGEVQLRRVVEHAGMLERVDFTVQAPGQNSQDAAIRPDMVVRLPGGKQIVVDAKAPLAAFLQASEQGASGGPTPEQLKAHAKNLRTHIDGLAAKEYWTAFTPTPELVLCFIPGESFLAAACSADPALLEHAMSKRVVLATPTTLLALLRTVALTWQQDSLSGSAKELYRVGRELYERLGTMGGHVEKLGGSLNRAVADYNRLVGTLESRVLVTARRMNDLDLTDRNLPAPEPITAAARNIGAPELLDDRESA</sequence>
<dbReference type="PANTHER" id="PTHR30563:SF0">
    <property type="entry name" value="DNA RECOMBINATION PROTEIN RMUC"/>
    <property type="match status" value="1"/>
</dbReference>
<evidence type="ECO:0000256" key="5">
    <source>
        <dbReference type="SAM" id="Coils"/>
    </source>
</evidence>
<protein>
    <submittedName>
        <fullName evidence="7">DNA recombination protein RmuC</fullName>
    </submittedName>
</protein>
<dbReference type="Pfam" id="PF02646">
    <property type="entry name" value="RmuC"/>
    <property type="match status" value="1"/>
</dbReference>
<comment type="function">
    <text evidence="1">Involved in DNA recombination.</text>
</comment>
<evidence type="ECO:0000256" key="3">
    <source>
        <dbReference type="ARBA" id="ARBA00023054"/>
    </source>
</evidence>
<reference evidence="7 8" key="1">
    <citation type="submission" date="2023-05" db="EMBL/GenBank/DDBJ databases">
        <title>Lithophilousrod everest ZFBP1038 complete genpme.</title>
        <authorList>
            <person name="Tian M."/>
        </authorList>
    </citation>
    <scope>NUCLEOTIDE SEQUENCE [LARGE SCALE GENOMIC DNA]</scope>
    <source>
        <strain evidence="7 8">ZFBP1038</strain>
    </source>
</reference>
<gene>
    <name evidence="7" type="ORF">LWF01_10920</name>
</gene>
<organism evidence="7 8">
    <name type="scientific">Saxibacter everestensis</name>
    <dbReference type="NCBI Taxonomy" id="2909229"/>
    <lineage>
        <taxon>Bacteria</taxon>
        <taxon>Bacillati</taxon>
        <taxon>Actinomycetota</taxon>
        <taxon>Actinomycetes</taxon>
        <taxon>Micrococcales</taxon>
        <taxon>Brevibacteriaceae</taxon>
        <taxon>Saxibacter</taxon>
    </lineage>
</organism>
<keyword evidence="8" id="KW-1185">Reference proteome</keyword>
<proteinExistence type="inferred from homology"/>
<evidence type="ECO:0000256" key="2">
    <source>
        <dbReference type="ARBA" id="ARBA00009840"/>
    </source>
</evidence>
<feature type="transmembrane region" description="Helical" evidence="6">
    <location>
        <begin position="6"/>
        <end position="28"/>
    </location>
</feature>
<accession>A0ABY8QNW4</accession>
<name>A0ABY8QNW4_9MICO</name>
<evidence type="ECO:0000256" key="6">
    <source>
        <dbReference type="SAM" id="Phobius"/>
    </source>
</evidence>
<comment type="similarity">
    <text evidence="2">Belongs to the RmuC family.</text>
</comment>
<keyword evidence="6" id="KW-0812">Transmembrane</keyword>
<keyword evidence="6" id="KW-0472">Membrane</keyword>
<dbReference type="InterPro" id="IPR003798">
    <property type="entry name" value="DNA_recombination_RmuC"/>
</dbReference>
<dbReference type="RefSeq" id="WP_349637427.1">
    <property type="nucleotide sequence ID" value="NZ_CP090958.1"/>
</dbReference>